<comment type="caution">
    <text evidence="2">The sequence shown here is derived from an EMBL/GenBank/DDBJ whole genome shotgun (WGS) entry which is preliminary data.</text>
</comment>
<protein>
    <recommendedName>
        <fullName evidence="1">Aldehyde dehydrogenase domain-containing protein</fullName>
    </recommendedName>
</protein>
<feature type="non-terminal residue" evidence="2">
    <location>
        <position position="172"/>
    </location>
</feature>
<reference evidence="2" key="1">
    <citation type="journal article" date="2014" name="Front. Microbiol.">
        <title>High frequency of phylogenetically diverse reductive dehalogenase-homologous genes in deep subseafloor sedimentary metagenomes.</title>
        <authorList>
            <person name="Kawai M."/>
            <person name="Futagami T."/>
            <person name="Toyoda A."/>
            <person name="Takaki Y."/>
            <person name="Nishi S."/>
            <person name="Hori S."/>
            <person name="Arai W."/>
            <person name="Tsubouchi T."/>
            <person name="Morono Y."/>
            <person name="Uchiyama I."/>
            <person name="Ito T."/>
            <person name="Fujiyama A."/>
            <person name="Inagaki F."/>
            <person name="Takami H."/>
        </authorList>
    </citation>
    <scope>NUCLEOTIDE SEQUENCE</scope>
    <source>
        <strain evidence="2">Expedition CK06-06</strain>
    </source>
</reference>
<dbReference type="SUPFAM" id="SSF53720">
    <property type="entry name" value="ALDH-like"/>
    <property type="match status" value="1"/>
</dbReference>
<dbReference type="InterPro" id="IPR015590">
    <property type="entry name" value="Aldehyde_DH_dom"/>
</dbReference>
<accession>X1CRA3</accession>
<evidence type="ECO:0000313" key="2">
    <source>
        <dbReference type="EMBL" id="GAH10347.1"/>
    </source>
</evidence>
<dbReference type="Gene3D" id="3.40.309.10">
    <property type="entry name" value="Aldehyde Dehydrogenase, Chain A, domain 2"/>
    <property type="match status" value="1"/>
</dbReference>
<feature type="non-terminal residue" evidence="2">
    <location>
        <position position="1"/>
    </location>
</feature>
<dbReference type="AlphaFoldDB" id="X1CRA3"/>
<dbReference type="InterPro" id="IPR016161">
    <property type="entry name" value="Ald_DH/histidinol_DH"/>
</dbReference>
<name>X1CRA3_9ZZZZ</name>
<sequence length="172" mass="19132">KDIDIDDAIKKIIISRSFNHGIPCASEQAVIVPQDDYANIISSFIKNGAAYIEDNGEIDRLKNVLFDEEENLSKQCVGISAYETAQKAGISVSKESIILLVKGNLKLQDTVLRKEKLCPVCMIYTYSNFDQAIEIARSNLEIDGKGHSVSIHSNSRKHIEQFANAVYVSRVI</sequence>
<proteinExistence type="predicted"/>
<dbReference type="EMBL" id="BART01036376">
    <property type="protein sequence ID" value="GAH10347.1"/>
    <property type="molecule type" value="Genomic_DNA"/>
</dbReference>
<gene>
    <name evidence="2" type="ORF">S01H4_61374</name>
</gene>
<dbReference type="InterPro" id="IPR016163">
    <property type="entry name" value="Ald_DH_C"/>
</dbReference>
<dbReference type="GO" id="GO:0016620">
    <property type="term" value="F:oxidoreductase activity, acting on the aldehyde or oxo group of donors, NAD or NADP as acceptor"/>
    <property type="evidence" value="ECO:0007669"/>
    <property type="project" value="InterPro"/>
</dbReference>
<organism evidence="2">
    <name type="scientific">marine sediment metagenome</name>
    <dbReference type="NCBI Taxonomy" id="412755"/>
    <lineage>
        <taxon>unclassified sequences</taxon>
        <taxon>metagenomes</taxon>
        <taxon>ecological metagenomes</taxon>
    </lineage>
</organism>
<evidence type="ECO:0000259" key="1">
    <source>
        <dbReference type="Pfam" id="PF00171"/>
    </source>
</evidence>
<feature type="domain" description="Aldehyde dehydrogenase" evidence="1">
    <location>
        <begin position="1"/>
        <end position="171"/>
    </location>
</feature>
<dbReference type="Pfam" id="PF00171">
    <property type="entry name" value="Aldedh"/>
    <property type="match status" value="1"/>
</dbReference>